<feature type="compositionally biased region" description="Low complexity" evidence="1">
    <location>
        <begin position="140"/>
        <end position="163"/>
    </location>
</feature>
<evidence type="ECO:0000313" key="4">
    <source>
        <dbReference type="Proteomes" id="UP000002484"/>
    </source>
</evidence>
<feature type="compositionally biased region" description="Low complexity" evidence="1">
    <location>
        <begin position="1"/>
        <end position="18"/>
    </location>
</feature>
<dbReference type="HOGENOM" id="CLU_1123263_0_0_11"/>
<feature type="region of interest" description="Disordered" evidence="1">
    <location>
        <begin position="1"/>
        <end position="32"/>
    </location>
</feature>
<dbReference type="KEGG" id="fri:FraEuI1c_1265"/>
<feature type="region of interest" description="Disordered" evidence="1">
    <location>
        <begin position="105"/>
        <end position="200"/>
    </location>
</feature>
<accession>E3J2G5</accession>
<dbReference type="AlphaFoldDB" id="E3J2G5"/>
<feature type="transmembrane region" description="Helical" evidence="2">
    <location>
        <begin position="216"/>
        <end position="240"/>
    </location>
</feature>
<feature type="compositionally biased region" description="Gly residues" evidence="1">
    <location>
        <begin position="123"/>
        <end position="139"/>
    </location>
</feature>
<sequence>MAAQRRATSRPGRARAASGGAGADGPGSRGTGTARAVLGGLVAGALMVAPVALLTASPAEAAGMSHPLFDHPLDIHINIGPSAAPQPPADLGGIFGEVTRGIGGLLASGGVPTPAPNHPAGRTGSGSGSRGGSGSGQGGTTATHPAAPATPDPTVDAGLGDPAAIPPTAEPSESAAPSSEATPAGATPGPTATPAGPAHPAVVHGQLISSSDGASIAALDTLAIVLAGVGLVGPPAAAVLRGRRAAR</sequence>
<gene>
    <name evidence="3" type="ordered locus">FraEuI1c_1265</name>
</gene>
<keyword evidence="2" id="KW-1133">Transmembrane helix</keyword>
<dbReference type="Proteomes" id="UP000002484">
    <property type="component" value="Chromosome"/>
</dbReference>
<feature type="compositionally biased region" description="Gly residues" evidence="1">
    <location>
        <begin position="19"/>
        <end position="30"/>
    </location>
</feature>
<dbReference type="OrthoDB" id="10001199at2"/>
<keyword evidence="2" id="KW-0472">Membrane</keyword>
<protein>
    <submittedName>
        <fullName evidence="3">Uncharacterized protein</fullName>
    </submittedName>
</protein>
<evidence type="ECO:0000256" key="1">
    <source>
        <dbReference type="SAM" id="MobiDB-lite"/>
    </source>
</evidence>
<keyword evidence="4" id="KW-1185">Reference proteome</keyword>
<reference evidence="3 4" key="1">
    <citation type="submission" date="2010-10" db="EMBL/GenBank/DDBJ databases">
        <title>Complete sequence of Frankia sp. EuI1c.</title>
        <authorList>
            <consortium name="US DOE Joint Genome Institute"/>
            <person name="Lucas S."/>
            <person name="Copeland A."/>
            <person name="Lapidus A."/>
            <person name="Cheng J.-F."/>
            <person name="Bruce D."/>
            <person name="Goodwin L."/>
            <person name="Pitluck S."/>
            <person name="Chertkov O."/>
            <person name="Detter J.C."/>
            <person name="Han C."/>
            <person name="Tapia R."/>
            <person name="Land M."/>
            <person name="Hauser L."/>
            <person name="Jeffries C."/>
            <person name="Kyrpides N."/>
            <person name="Ivanova N."/>
            <person name="Mikhailova N."/>
            <person name="Beauchemin N."/>
            <person name="Sen A."/>
            <person name="Sur S.A."/>
            <person name="Gtari M."/>
            <person name="Wall L."/>
            <person name="Tisa L."/>
            <person name="Woyke T."/>
        </authorList>
    </citation>
    <scope>NUCLEOTIDE SEQUENCE [LARGE SCALE GENOMIC DNA]</scope>
    <source>
        <strain evidence="4">DSM 45817 / CECT 9037 / EuI1c</strain>
    </source>
</reference>
<name>E3J2G5_PSEI1</name>
<evidence type="ECO:0000313" key="3">
    <source>
        <dbReference type="EMBL" id="ADP79337.1"/>
    </source>
</evidence>
<proteinExistence type="predicted"/>
<organism evidence="3 4">
    <name type="scientific">Pseudofrankia inefficax (strain DSM 45817 / CECT 9037 / DDB 130130 / EuI1c)</name>
    <name type="common">Frankia inefficax</name>
    <dbReference type="NCBI Taxonomy" id="298654"/>
    <lineage>
        <taxon>Bacteria</taxon>
        <taxon>Bacillati</taxon>
        <taxon>Actinomycetota</taxon>
        <taxon>Actinomycetes</taxon>
        <taxon>Frankiales</taxon>
        <taxon>Frankiaceae</taxon>
        <taxon>Pseudofrankia</taxon>
    </lineage>
</organism>
<dbReference type="InParanoid" id="E3J2G5"/>
<keyword evidence="2" id="KW-0812">Transmembrane</keyword>
<dbReference type="EMBL" id="CP002299">
    <property type="protein sequence ID" value="ADP79337.1"/>
    <property type="molecule type" value="Genomic_DNA"/>
</dbReference>
<evidence type="ECO:0000256" key="2">
    <source>
        <dbReference type="SAM" id="Phobius"/>
    </source>
</evidence>
<dbReference type="RefSeq" id="WP_013422458.1">
    <property type="nucleotide sequence ID" value="NC_014666.1"/>
</dbReference>
<feature type="compositionally biased region" description="Low complexity" evidence="1">
    <location>
        <begin position="170"/>
        <end position="200"/>
    </location>
</feature>